<dbReference type="InterPro" id="IPR036291">
    <property type="entry name" value="NAD(P)-bd_dom_sf"/>
</dbReference>
<dbReference type="InterPro" id="IPR001509">
    <property type="entry name" value="Epimerase_deHydtase"/>
</dbReference>
<evidence type="ECO:0000256" key="1">
    <source>
        <dbReference type="SAM" id="MobiDB-lite"/>
    </source>
</evidence>
<dbReference type="Pfam" id="PF01370">
    <property type="entry name" value="Epimerase"/>
    <property type="match status" value="1"/>
</dbReference>
<feature type="region of interest" description="Disordered" evidence="1">
    <location>
        <begin position="117"/>
        <end position="138"/>
    </location>
</feature>
<dbReference type="Gene3D" id="3.40.50.720">
    <property type="entry name" value="NAD(P)-binding Rossmann-like Domain"/>
    <property type="match status" value="1"/>
</dbReference>
<dbReference type="Proteomes" id="UP000586918">
    <property type="component" value="Unassembled WGS sequence"/>
</dbReference>
<evidence type="ECO:0000313" key="4">
    <source>
        <dbReference type="Proteomes" id="UP000586918"/>
    </source>
</evidence>
<feature type="domain" description="NAD-dependent epimerase/dehydratase" evidence="2">
    <location>
        <begin position="10"/>
        <end position="220"/>
    </location>
</feature>
<reference evidence="3 4" key="1">
    <citation type="submission" date="2020-04" db="EMBL/GenBank/DDBJ databases">
        <authorList>
            <person name="Klaysubun C."/>
            <person name="Duangmal K."/>
            <person name="Lipun K."/>
        </authorList>
    </citation>
    <scope>NUCLEOTIDE SEQUENCE [LARGE SCALE GENOMIC DNA]</scope>
    <source>
        <strain evidence="3 4">DSM 45300</strain>
    </source>
</reference>
<dbReference type="AlphaFoldDB" id="A0A848DGD9"/>
<protein>
    <submittedName>
        <fullName evidence="3">NAD(P)-dependent oxidoreductase</fullName>
    </submittedName>
</protein>
<dbReference type="EMBL" id="JAAXKZ010000021">
    <property type="protein sequence ID" value="NMH91614.1"/>
    <property type="molecule type" value="Genomic_DNA"/>
</dbReference>
<accession>A0A848DGD9</accession>
<gene>
    <name evidence="3" type="ORF">HF519_08455</name>
</gene>
<dbReference type="PANTHER" id="PTHR43245:SF13">
    <property type="entry name" value="UDP-D-APIOSE_UDP-D-XYLOSE SYNTHASE 2"/>
    <property type="match status" value="1"/>
</dbReference>
<proteinExistence type="predicted"/>
<dbReference type="PANTHER" id="PTHR43245">
    <property type="entry name" value="BIFUNCTIONAL POLYMYXIN RESISTANCE PROTEIN ARNA"/>
    <property type="match status" value="1"/>
</dbReference>
<evidence type="ECO:0000313" key="3">
    <source>
        <dbReference type="EMBL" id="NMH91614.1"/>
    </source>
</evidence>
<sequence>MVAGGRVVAVVTGSAGFVGRMLVSTLAQDGPVIGIDRRRQAPTPGVTTITADLLDHTPEVREALAGATVVHHLAGSPDVRDARPDAAQWRYRDNVLATGAVLAAVPMSTPLLVASSSSVYGGSRGGRPSAEDDRLRPRGGYARSKVVVEQLCTARAQAGGRVAVIRPFTVAGEGQRPGMALSRWIAAAQAGEPLRVFGSLRRSRDITDVGHAVRALVELGALAVQGCDIGTVNLGTGTPLRLGEIVAALGRVLDIDVRTVVEPAELVEVPHTLADTTRLRGLLGWAPQTDIDGLIARQVACAAAGRTEVTSGVERAAAPEPVLQAG</sequence>
<dbReference type="InterPro" id="IPR050177">
    <property type="entry name" value="Lipid_A_modif_metabolic_enz"/>
</dbReference>
<dbReference type="RefSeq" id="WP_169411896.1">
    <property type="nucleotide sequence ID" value="NZ_JAAXKZ010000021.1"/>
</dbReference>
<comment type="caution">
    <text evidence="3">The sequence shown here is derived from an EMBL/GenBank/DDBJ whole genome shotgun (WGS) entry which is preliminary data.</text>
</comment>
<dbReference type="SUPFAM" id="SSF51735">
    <property type="entry name" value="NAD(P)-binding Rossmann-fold domains"/>
    <property type="match status" value="1"/>
</dbReference>
<keyword evidence="4" id="KW-1185">Reference proteome</keyword>
<name>A0A848DGD9_9PSEU</name>
<evidence type="ECO:0000259" key="2">
    <source>
        <dbReference type="Pfam" id="PF01370"/>
    </source>
</evidence>
<organism evidence="3 4">
    <name type="scientific">Pseudonocardia bannensis</name>
    <dbReference type="NCBI Taxonomy" id="630973"/>
    <lineage>
        <taxon>Bacteria</taxon>
        <taxon>Bacillati</taxon>
        <taxon>Actinomycetota</taxon>
        <taxon>Actinomycetes</taxon>
        <taxon>Pseudonocardiales</taxon>
        <taxon>Pseudonocardiaceae</taxon>
        <taxon>Pseudonocardia</taxon>
    </lineage>
</organism>